<dbReference type="SUPFAM" id="SSF53067">
    <property type="entry name" value="Actin-like ATPase domain"/>
    <property type="match status" value="1"/>
</dbReference>
<dbReference type="AlphaFoldDB" id="A0A9D4GKT9"/>
<dbReference type="PANTHER" id="PTHR14187:SF5">
    <property type="entry name" value="HEAT SHOCK 70 KDA PROTEIN 12A"/>
    <property type="match status" value="1"/>
</dbReference>
<dbReference type="EMBL" id="JAIWYP010000006">
    <property type="protein sequence ID" value="KAH3815777.1"/>
    <property type="molecule type" value="Genomic_DNA"/>
</dbReference>
<keyword evidence="2" id="KW-1185">Reference proteome</keyword>
<proteinExistence type="predicted"/>
<dbReference type="PANTHER" id="PTHR14187">
    <property type="entry name" value="ALPHA KINASE/ELONGATION FACTOR 2 KINASE"/>
    <property type="match status" value="1"/>
</dbReference>
<protein>
    <submittedName>
        <fullName evidence="1">Uncharacterized protein</fullName>
    </submittedName>
</protein>
<dbReference type="InterPro" id="IPR043129">
    <property type="entry name" value="ATPase_NBD"/>
</dbReference>
<dbReference type="InterPro" id="IPR029047">
    <property type="entry name" value="HSP70_peptide-bd_sf"/>
</dbReference>
<gene>
    <name evidence="1" type="ORF">DPMN_144308</name>
</gene>
<evidence type="ECO:0000313" key="2">
    <source>
        <dbReference type="Proteomes" id="UP000828390"/>
    </source>
</evidence>
<dbReference type="Gene3D" id="3.30.420.40">
    <property type="match status" value="1"/>
</dbReference>
<evidence type="ECO:0000313" key="1">
    <source>
        <dbReference type="EMBL" id="KAH3815777.1"/>
    </source>
</evidence>
<reference evidence="1" key="1">
    <citation type="journal article" date="2019" name="bioRxiv">
        <title>The Genome of the Zebra Mussel, Dreissena polymorpha: A Resource for Invasive Species Research.</title>
        <authorList>
            <person name="McCartney M.A."/>
            <person name="Auch B."/>
            <person name="Kono T."/>
            <person name="Mallez S."/>
            <person name="Zhang Y."/>
            <person name="Obille A."/>
            <person name="Becker A."/>
            <person name="Abrahante J.E."/>
            <person name="Garbe J."/>
            <person name="Badalamenti J.P."/>
            <person name="Herman A."/>
            <person name="Mangelson H."/>
            <person name="Liachko I."/>
            <person name="Sullivan S."/>
            <person name="Sone E.D."/>
            <person name="Koren S."/>
            <person name="Silverstein K.A.T."/>
            <person name="Beckman K.B."/>
            <person name="Gohl D.M."/>
        </authorList>
    </citation>
    <scope>NUCLEOTIDE SEQUENCE</scope>
    <source>
        <strain evidence="1">Duluth1</strain>
        <tissue evidence="1">Whole animal</tissue>
    </source>
</reference>
<accession>A0A9D4GKT9</accession>
<name>A0A9D4GKT9_DREPO</name>
<organism evidence="1 2">
    <name type="scientific">Dreissena polymorpha</name>
    <name type="common">Zebra mussel</name>
    <name type="synonym">Mytilus polymorpha</name>
    <dbReference type="NCBI Taxonomy" id="45954"/>
    <lineage>
        <taxon>Eukaryota</taxon>
        <taxon>Metazoa</taxon>
        <taxon>Spiralia</taxon>
        <taxon>Lophotrochozoa</taxon>
        <taxon>Mollusca</taxon>
        <taxon>Bivalvia</taxon>
        <taxon>Autobranchia</taxon>
        <taxon>Heteroconchia</taxon>
        <taxon>Euheterodonta</taxon>
        <taxon>Imparidentia</taxon>
        <taxon>Neoheterodontei</taxon>
        <taxon>Myida</taxon>
        <taxon>Dreissenoidea</taxon>
        <taxon>Dreissenidae</taxon>
        <taxon>Dreissena</taxon>
    </lineage>
</organism>
<dbReference type="Gene3D" id="3.90.640.10">
    <property type="entry name" value="Actin, Chain A, domain 4"/>
    <property type="match status" value="1"/>
</dbReference>
<dbReference type="Proteomes" id="UP000828390">
    <property type="component" value="Unassembled WGS sequence"/>
</dbReference>
<reference evidence="1" key="2">
    <citation type="submission" date="2020-11" db="EMBL/GenBank/DDBJ databases">
        <authorList>
            <person name="McCartney M.A."/>
            <person name="Auch B."/>
            <person name="Kono T."/>
            <person name="Mallez S."/>
            <person name="Becker A."/>
            <person name="Gohl D.M."/>
            <person name="Silverstein K.A.T."/>
            <person name="Koren S."/>
            <person name="Bechman K.B."/>
            <person name="Herman A."/>
            <person name="Abrahante J.E."/>
            <person name="Garbe J."/>
        </authorList>
    </citation>
    <scope>NUCLEOTIDE SEQUENCE</scope>
    <source>
        <strain evidence="1">Duluth1</strain>
        <tissue evidence="1">Whole animal</tissue>
    </source>
</reference>
<comment type="caution">
    <text evidence="1">The sequence shown here is derived from an EMBL/GenBank/DDBJ whole genome shotgun (WGS) entry which is preliminary data.</text>
</comment>
<dbReference type="SUPFAM" id="SSF100920">
    <property type="entry name" value="Heat shock protein 70kD (HSP70), peptide-binding domain"/>
    <property type="match status" value="1"/>
</dbReference>
<sequence>MAINALQSKDMYDYFDMIRDFEVKKRKFEFDSQSDITFRIPIILKEISEEQCHQSLSERLASLKYGRKVFTRGRDKLGVNSSIIQNWFTEPVSKTVNHISRVLKEQRMKDVGLIVLVGGFADSPYVQQRFRQELPEKQLIVPGEAGLAVLKGAVMFGHKPDIISSRVMDHTYGVKINEIYDEEKHPIDKKVYRQGEWRVENCFEIFVRANDDVPVDSKVTRNFTLSDNPDYVVIHRTQNEDPIFTTESGCDILGTLAVDAEIGIPLLEQEIQVTFMFGDTDLHVLCTHFNTGIVKTLTLNICN</sequence>